<sequence>MGKTTQIDAYAKETFSFTMSNEQVATHDVYTIGQGNKVVIIIQELPGIGQETLALADKFIEQRYVVVLPHLFGPIGKTAITSNLFRVVCMRKEFSIFSKNESSPIVDYLSGLCTLIKERYQVKGVAVIGMCLTGNFAISLMANDAVLAGFASQPSLPILNSSAIHMSAGEISAIKAKLDLVGPMHCGRFEGDILCTAKKFEVLDKTFNTDDKERIIFHELPGKGHAILTLEFVDKAGHPTRKTFDEVVGYFDQQLT</sequence>
<name>A0A3E0DI05_9BACT</name>
<feature type="domain" description="Dienelactone hydrolase" evidence="1">
    <location>
        <begin position="36"/>
        <end position="182"/>
    </location>
</feature>
<dbReference type="Gene3D" id="3.40.50.1820">
    <property type="entry name" value="alpha/beta hydrolase"/>
    <property type="match status" value="1"/>
</dbReference>
<keyword evidence="2" id="KW-0378">Hydrolase</keyword>
<gene>
    <name evidence="2" type="ORF">C8N25_12751</name>
</gene>
<dbReference type="Pfam" id="PF01738">
    <property type="entry name" value="DLH"/>
    <property type="match status" value="1"/>
</dbReference>
<dbReference type="InterPro" id="IPR002925">
    <property type="entry name" value="Dienelactn_hydro"/>
</dbReference>
<dbReference type="RefSeq" id="WP_086542957.1">
    <property type="nucleotide sequence ID" value="NZ_MSSW01000057.1"/>
</dbReference>
<dbReference type="InterPro" id="IPR029058">
    <property type="entry name" value="AB_hydrolase_fold"/>
</dbReference>
<dbReference type="GO" id="GO:0016787">
    <property type="term" value="F:hydrolase activity"/>
    <property type="evidence" value="ECO:0007669"/>
    <property type="project" value="UniProtKB-KW"/>
</dbReference>
<evidence type="ECO:0000313" key="3">
    <source>
        <dbReference type="Proteomes" id="UP000256405"/>
    </source>
</evidence>
<evidence type="ECO:0000259" key="1">
    <source>
        <dbReference type="Pfam" id="PF01738"/>
    </source>
</evidence>
<keyword evidence="3" id="KW-1185">Reference proteome</keyword>
<dbReference type="AlphaFoldDB" id="A0A3E0DI05"/>
<proteinExistence type="predicted"/>
<comment type="caution">
    <text evidence="2">The sequence shown here is derived from an EMBL/GenBank/DDBJ whole genome shotgun (WGS) entry which is preliminary data.</text>
</comment>
<dbReference type="SUPFAM" id="SSF53474">
    <property type="entry name" value="alpha/beta-Hydrolases"/>
    <property type="match status" value="1"/>
</dbReference>
<dbReference type="Proteomes" id="UP000256405">
    <property type="component" value="Unassembled WGS sequence"/>
</dbReference>
<accession>A0A3E0DI05</accession>
<reference evidence="2 3" key="1">
    <citation type="submission" date="2018-08" db="EMBL/GenBank/DDBJ databases">
        <title>Genomic Encyclopedia of Archaeal and Bacterial Type Strains, Phase II (KMG-II): from individual species to whole genera.</title>
        <authorList>
            <person name="Goeker M."/>
        </authorList>
    </citation>
    <scope>NUCLEOTIDE SEQUENCE [LARGE SCALE GENOMIC DNA]</scope>
    <source>
        <strain evidence="2 3">DSM 15986</strain>
    </source>
</reference>
<protein>
    <submittedName>
        <fullName evidence="2">Dienelactone hydrolase</fullName>
    </submittedName>
</protein>
<evidence type="ECO:0000313" key="2">
    <source>
        <dbReference type="EMBL" id="REG81403.1"/>
    </source>
</evidence>
<dbReference type="EMBL" id="QUNF01000027">
    <property type="protein sequence ID" value="REG81403.1"/>
    <property type="molecule type" value="Genomic_DNA"/>
</dbReference>
<organism evidence="2 3">
    <name type="scientific">Algoriphagus antarcticus</name>
    <dbReference type="NCBI Taxonomy" id="238540"/>
    <lineage>
        <taxon>Bacteria</taxon>
        <taxon>Pseudomonadati</taxon>
        <taxon>Bacteroidota</taxon>
        <taxon>Cytophagia</taxon>
        <taxon>Cytophagales</taxon>
        <taxon>Cyclobacteriaceae</taxon>
        <taxon>Algoriphagus</taxon>
    </lineage>
</organism>
<dbReference type="OrthoDB" id="9782215at2"/>